<dbReference type="InterPro" id="IPR050659">
    <property type="entry name" value="Peptidase_M24B"/>
</dbReference>
<evidence type="ECO:0000256" key="1">
    <source>
        <dbReference type="ARBA" id="ARBA00022723"/>
    </source>
</evidence>
<dbReference type="AlphaFoldDB" id="H5STI9"/>
<keyword evidence="2" id="KW-0378">Hydrolase</keyword>
<dbReference type="PANTHER" id="PTHR46112:SF3">
    <property type="entry name" value="AMINOPEPTIDASE YPDF"/>
    <property type="match status" value="1"/>
</dbReference>
<dbReference type="SUPFAM" id="SSF55920">
    <property type="entry name" value="Creatinase/aminopeptidase"/>
    <property type="match status" value="1"/>
</dbReference>
<evidence type="ECO:0000313" key="5">
    <source>
        <dbReference type="EMBL" id="BAL59839.1"/>
    </source>
</evidence>
<dbReference type="InterPro" id="IPR001131">
    <property type="entry name" value="Peptidase_M24B_aminopep-P_CS"/>
</dbReference>
<organism evidence="5">
    <name type="scientific">Acetithermum autotrophicum</name>
    <dbReference type="NCBI Taxonomy" id="1446466"/>
    <lineage>
        <taxon>Bacteria</taxon>
        <taxon>Candidatus Bipolaricaulota</taxon>
        <taxon>Candidatus Acetithermum</taxon>
    </lineage>
</organism>
<sequence>MPVAGLVETLRTVKDDSEIAAIEHAIRLTDKAFEFILGKVKPGVSERELAWEIEKYIRTHGGDGLAFESIVATGATTAMPHYEPQDREVQKGDFVLFDMGAKVAHYCADLTRTVVVGRATAEQKKIYKIVLEAQERAIRNLRAGLTSKQADAPARETIAKAGYKKNFGHGTGHGLGLDVHEGPRLSPLGKDRLQAGNVVTIEPGIYLPGWGGVRIEDVAVIEEKGCRVLTRAPKKKLIEL</sequence>
<dbReference type="GO" id="GO:0016787">
    <property type="term" value="F:hydrolase activity"/>
    <property type="evidence" value="ECO:0007669"/>
    <property type="project" value="UniProtKB-KW"/>
</dbReference>
<dbReference type="CDD" id="cd01092">
    <property type="entry name" value="APP-like"/>
    <property type="match status" value="1"/>
</dbReference>
<keyword evidence="1 3" id="KW-0479">Metal-binding</keyword>
<evidence type="ECO:0000259" key="4">
    <source>
        <dbReference type="Pfam" id="PF00557"/>
    </source>
</evidence>
<reference evidence="5" key="2">
    <citation type="journal article" date="2012" name="PLoS ONE">
        <title>A Deeply Branching Thermophilic Bacterium with an Ancient Acetyl-CoA Pathway Dominates a Subsurface Ecosystem.</title>
        <authorList>
            <person name="Takami H."/>
            <person name="Noguchi H."/>
            <person name="Takaki Y."/>
            <person name="Uchiyama I."/>
            <person name="Toyoda A."/>
            <person name="Nishi S."/>
            <person name="Chee G.-J."/>
            <person name="Arai W."/>
            <person name="Nunoura T."/>
            <person name="Itoh T."/>
            <person name="Hattori M."/>
            <person name="Takai K."/>
        </authorList>
    </citation>
    <scope>NUCLEOTIDE SEQUENCE</scope>
</reference>
<proteinExistence type="inferred from homology"/>
<dbReference type="PANTHER" id="PTHR46112">
    <property type="entry name" value="AMINOPEPTIDASE"/>
    <property type="match status" value="1"/>
</dbReference>
<comment type="similarity">
    <text evidence="3">Belongs to the peptidase M24B family.</text>
</comment>
<dbReference type="PROSITE" id="PS00491">
    <property type="entry name" value="PROLINE_PEPTIDASE"/>
    <property type="match status" value="1"/>
</dbReference>
<protein>
    <submittedName>
        <fullName evidence="5">Proline dipeptidase</fullName>
    </submittedName>
</protein>
<evidence type="ECO:0000256" key="3">
    <source>
        <dbReference type="RuleBase" id="RU000590"/>
    </source>
</evidence>
<dbReference type="EMBL" id="AP011803">
    <property type="protein sequence ID" value="BAL59839.1"/>
    <property type="molecule type" value="Genomic_DNA"/>
</dbReference>
<dbReference type="MEROPS" id="M24.034"/>
<name>H5STI9_ACEAU</name>
<reference evidence="5" key="1">
    <citation type="journal article" date="2005" name="Environ. Microbiol.">
        <title>Genetic and functional properties of uncultivated thermophilic crenarchaeotes from a subsurface gold mine as revealed by analysis of genome fragments.</title>
        <authorList>
            <person name="Nunoura T."/>
            <person name="Hirayama H."/>
            <person name="Takami H."/>
            <person name="Oida H."/>
            <person name="Nishi S."/>
            <person name="Shimamura S."/>
            <person name="Suzuki Y."/>
            <person name="Inagaki F."/>
            <person name="Takai K."/>
            <person name="Nealson K.H."/>
            <person name="Horikoshi K."/>
        </authorList>
    </citation>
    <scope>NUCLEOTIDE SEQUENCE</scope>
</reference>
<accession>H5STI9</accession>
<dbReference type="Pfam" id="PF00557">
    <property type="entry name" value="Peptidase_M24"/>
    <property type="match status" value="1"/>
</dbReference>
<feature type="domain" description="Peptidase M24" evidence="4">
    <location>
        <begin position="21"/>
        <end position="223"/>
    </location>
</feature>
<evidence type="ECO:0000256" key="2">
    <source>
        <dbReference type="ARBA" id="ARBA00022801"/>
    </source>
</evidence>
<gene>
    <name evidence="5" type="ORF">HGMM_OP4C475</name>
</gene>
<dbReference type="InterPro" id="IPR000994">
    <property type="entry name" value="Pept_M24"/>
</dbReference>
<dbReference type="Gene3D" id="3.90.230.10">
    <property type="entry name" value="Creatinase/methionine aminopeptidase superfamily"/>
    <property type="match status" value="1"/>
</dbReference>
<dbReference type="InterPro" id="IPR036005">
    <property type="entry name" value="Creatinase/aminopeptidase-like"/>
</dbReference>
<dbReference type="GO" id="GO:0046872">
    <property type="term" value="F:metal ion binding"/>
    <property type="evidence" value="ECO:0007669"/>
    <property type="project" value="UniProtKB-KW"/>
</dbReference>